<proteinExistence type="predicted"/>
<name>A0ACB8X738_9TELE</name>
<protein>
    <submittedName>
        <fullName evidence="1">Uncharacterized protein</fullName>
    </submittedName>
</protein>
<keyword evidence="2" id="KW-1185">Reference proteome</keyword>
<evidence type="ECO:0000313" key="1">
    <source>
        <dbReference type="EMBL" id="KAI3375756.1"/>
    </source>
</evidence>
<evidence type="ECO:0000313" key="2">
    <source>
        <dbReference type="Proteomes" id="UP000831701"/>
    </source>
</evidence>
<comment type="caution">
    <text evidence="1">The sequence shown here is derived from an EMBL/GenBank/DDBJ whole genome shotgun (WGS) entry which is preliminary data.</text>
</comment>
<dbReference type="EMBL" id="CM041532">
    <property type="protein sequence ID" value="KAI3375756.1"/>
    <property type="molecule type" value="Genomic_DNA"/>
</dbReference>
<gene>
    <name evidence="1" type="ORF">L3Q82_004054</name>
</gene>
<dbReference type="Proteomes" id="UP000831701">
    <property type="component" value="Chromosome 2"/>
</dbReference>
<accession>A0ACB8X738</accession>
<organism evidence="1 2">
    <name type="scientific">Scortum barcoo</name>
    <name type="common">barcoo grunter</name>
    <dbReference type="NCBI Taxonomy" id="214431"/>
    <lineage>
        <taxon>Eukaryota</taxon>
        <taxon>Metazoa</taxon>
        <taxon>Chordata</taxon>
        <taxon>Craniata</taxon>
        <taxon>Vertebrata</taxon>
        <taxon>Euteleostomi</taxon>
        <taxon>Actinopterygii</taxon>
        <taxon>Neopterygii</taxon>
        <taxon>Teleostei</taxon>
        <taxon>Neoteleostei</taxon>
        <taxon>Acanthomorphata</taxon>
        <taxon>Eupercaria</taxon>
        <taxon>Centrarchiformes</taxon>
        <taxon>Terapontoidei</taxon>
        <taxon>Terapontidae</taxon>
        <taxon>Scortum</taxon>
    </lineage>
</organism>
<reference evidence="1" key="1">
    <citation type="submission" date="2022-04" db="EMBL/GenBank/DDBJ databases">
        <title>Jade perch genome.</title>
        <authorList>
            <person name="Chao B."/>
        </authorList>
    </citation>
    <scope>NUCLEOTIDE SEQUENCE</scope>
    <source>
        <strain evidence="1">CB-2022</strain>
    </source>
</reference>
<sequence>MANSTVLSSDRPTDSGKGDGGAGGGNPDYTAFVLVPVFFLLGLLGVIICHVLKRKGYRCTTEAQDADEEFKEEETDLEQGGDLNDTMSENNDTVGQIVHYIMKNEANSDALKAMIHENSIDSDGQVGQSASGSLRDGGIGVGGYWQGPPLTPTSPDTPTPPMTPISPGAPPGAAKHTCNHLHTITGGVSRKAVAEEHLHALQPEEVAMDEAVRPCKAEAASPSSHHGEVTVLAVGRFRVTKCEKPARDRRTLLITDSNGSVPTSPTEAEPKSRTMSESQQSFLSFPPRSSITRAVIQSFTVVFERSTSRVQYRSLISEGGLQRSVTRSPPRRWRPPKRRAPPPPSSPRDALHLLLLVLALFITEIPLSTVETSGVFGSLSSSLVSAEDRLVVLVWISTDRTLASSPCVSHGYSAVSTTPSPIYLAH</sequence>